<feature type="domain" description="KTSC" evidence="1">
    <location>
        <begin position="8"/>
        <end position="64"/>
    </location>
</feature>
<organism evidence="2 3">
    <name type="scientific">Symbiopectobacterium purcellii</name>
    <dbReference type="NCBI Taxonomy" id="2871826"/>
    <lineage>
        <taxon>Bacteria</taxon>
        <taxon>Pseudomonadati</taxon>
        <taxon>Pseudomonadota</taxon>
        <taxon>Gammaproteobacteria</taxon>
        <taxon>Enterobacterales</taxon>
        <taxon>Enterobacteriaceae</taxon>
    </lineage>
</organism>
<evidence type="ECO:0000259" key="1">
    <source>
        <dbReference type="Pfam" id="PF13619"/>
    </source>
</evidence>
<reference evidence="2 3" key="1">
    <citation type="submission" date="2021-08" db="EMBL/GenBank/DDBJ databases">
        <title>Culture and genomic analysis of Symbiopectobacterium purcellii sp. nov. gen. nov., isolated from the leafhopper Empoasca decipiens.</title>
        <authorList>
            <person name="Nadal-Jimenez P."/>
            <person name="Siozios S."/>
            <person name="Halliday N."/>
            <person name="Camara M."/>
            <person name="Hurst G.D.D."/>
        </authorList>
    </citation>
    <scope>NUCLEOTIDE SEQUENCE [LARGE SCALE GENOMIC DNA]</scope>
    <source>
        <strain evidence="2 3">SyEd1</strain>
    </source>
</reference>
<dbReference type="InterPro" id="IPR025309">
    <property type="entry name" value="KTSC_dom"/>
</dbReference>
<accession>A0ABX9AQ41</accession>
<evidence type="ECO:0000313" key="2">
    <source>
        <dbReference type="EMBL" id="QZN97307.1"/>
    </source>
</evidence>
<keyword evidence="3" id="KW-1185">Reference proteome</keyword>
<proteinExistence type="predicted"/>
<evidence type="ECO:0000313" key="3">
    <source>
        <dbReference type="Proteomes" id="UP000825886"/>
    </source>
</evidence>
<dbReference type="RefSeq" id="WP_222160350.1">
    <property type="nucleotide sequence ID" value="NZ_CP081864.1"/>
</dbReference>
<dbReference type="Proteomes" id="UP000825886">
    <property type="component" value="Chromosome"/>
</dbReference>
<name>A0ABX9AQ41_9ENTR</name>
<sequence length="69" mass="8296">MQRKRVASSELFSVGYDEEKKHLEIELLNGSVYLYRGVARMIYEELLSSTAKYRYYTRYIKNSFPFDKL</sequence>
<protein>
    <submittedName>
        <fullName evidence="2">KTSC domain-containing protein</fullName>
    </submittedName>
</protein>
<gene>
    <name evidence="2" type="ORF">K6K13_08170</name>
</gene>
<dbReference type="EMBL" id="CP081864">
    <property type="protein sequence ID" value="QZN97307.1"/>
    <property type="molecule type" value="Genomic_DNA"/>
</dbReference>
<dbReference type="Pfam" id="PF13619">
    <property type="entry name" value="KTSC"/>
    <property type="match status" value="1"/>
</dbReference>